<dbReference type="CDD" id="cd13671">
    <property type="entry name" value="PBP2_TRAP_SBP_like_3"/>
    <property type="match status" value="1"/>
</dbReference>
<gene>
    <name evidence="3" type="ORF">AB6713_18605</name>
</gene>
<organism evidence="3 4">
    <name type="scientific">Luteimonas salinilitoris</name>
    <dbReference type="NCBI Taxonomy" id="3237697"/>
    <lineage>
        <taxon>Bacteria</taxon>
        <taxon>Pseudomonadati</taxon>
        <taxon>Pseudomonadota</taxon>
        <taxon>Gammaproteobacteria</taxon>
        <taxon>Lysobacterales</taxon>
        <taxon>Lysobacteraceae</taxon>
        <taxon>Luteimonas</taxon>
    </lineage>
</organism>
<dbReference type="InterPro" id="IPR004682">
    <property type="entry name" value="TRAP_DctP"/>
</dbReference>
<dbReference type="PANTHER" id="PTHR33376">
    <property type="match status" value="1"/>
</dbReference>
<evidence type="ECO:0000313" key="3">
    <source>
        <dbReference type="EMBL" id="MEZ0476606.1"/>
    </source>
</evidence>
<protein>
    <submittedName>
        <fullName evidence="3">TRAP transporter substrate-binding protein</fullName>
    </submittedName>
</protein>
<dbReference type="RefSeq" id="WP_370565714.1">
    <property type="nucleotide sequence ID" value="NZ_JBFWIB010000023.1"/>
</dbReference>
<accession>A0ABV4HV25</accession>
<feature type="compositionally biased region" description="Basic and acidic residues" evidence="2">
    <location>
        <begin position="332"/>
        <end position="346"/>
    </location>
</feature>
<dbReference type="NCBIfam" id="TIGR00787">
    <property type="entry name" value="dctP"/>
    <property type="match status" value="1"/>
</dbReference>
<dbReference type="NCBIfam" id="NF037995">
    <property type="entry name" value="TRAP_S1"/>
    <property type="match status" value="1"/>
</dbReference>
<name>A0ABV4HV25_9GAMM</name>
<dbReference type="InterPro" id="IPR038404">
    <property type="entry name" value="TRAP_DctP_sf"/>
</dbReference>
<proteinExistence type="predicted"/>
<evidence type="ECO:0000313" key="4">
    <source>
        <dbReference type="Proteomes" id="UP001566331"/>
    </source>
</evidence>
<dbReference type="Gene3D" id="3.40.190.170">
    <property type="entry name" value="Bacterial extracellular solute-binding protein, family 7"/>
    <property type="match status" value="1"/>
</dbReference>
<comment type="caution">
    <text evidence="3">The sequence shown here is derived from an EMBL/GenBank/DDBJ whole genome shotgun (WGS) entry which is preliminary data.</text>
</comment>
<dbReference type="SUPFAM" id="SSF53850">
    <property type="entry name" value="Periplasmic binding protein-like II"/>
    <property type="match status" value="1"/>
</dbReference>
<dbReference type="EMBL" id="JBFWIC010000041">
    <property type="protein sequence ID" value="MEZ0476606.1"/>
    <property type="molecule type" value="Genomic_DNA"/>
</dbReference>
<dbReference type="PANTHER" id="PTHR33376:SF2">
    <property type="entry name" value="DICARBOXYLATE-BINDING PERIPLASMIC PROTEIN"/>
    <property type="match status" value="1"/>
</dbReference>
<keyword evidence="1" id="KW-0732">Signal</keyword>
<keyword evidence="4" id="KW-1185">Reference proteome</keyword>
<sequence length="346" mass="38638">MLTRRELLLAPLLLMACQRKTGGSQRPLFAAETHPESYPTTRALHAIDRILADRTGGEMRVRVYSGGQLGSEADTLEITIFGGLDLNRVNLAPVNSIVPETMVLALPFLFRSVAHSRAAFDGAPGRVILDAMTPHGLKGLCYYDSGARSFYNTRRPIRTPDDMRGLKVRVQNSNIYVAMVQALGANPTPIPYTEVFQALVQGVVDGAENNWPSYESSRHFEVARHYSMTNHVLAPEVLVASMHTWEKLDHAQREHLQAAVDGSVPIMRELWDARVEESRRRVLEDGIELVEDVDHDAFASRMRPVWDRFLTTPRLRELADQIQALDAPPPAEARHAGDHAPRGNQQ</sequence>
<evidence type="ECO:0000256" key="2">
    <source>
        <dbReference type="SAM" id="MobiDB-lite"/>
    </source>
</evidence>
<dbReference type="InterPro" id="IPR018389">
    <property type="entry name" value="DctP_fam"/>
</dbReference>
<dbReference type="Pfam" id="PF03480">
    <property type="entry name" value="DctP"/>
    <property type="match status" value="1"/>
</dbReference>
<feature type="region of interest" description="Disordered" evidence="2">
    <location>
        <begin position="326"/>
        <end position="346"/>
    </location>
</feature>
<reference evidence="3 4" key="1">
    <citation type="submission" date="2024-07" db="EMBL/GenBank/DDBJ databases">
        <title>Luteimonas salilacus sp. nov., isolated from the shore soil of Salt Lake in Tibet of China.</title>
        <authorList>
            <person name="Zhang X."/>
            <person name="Li A."/>
        </authorList>
    </citation>
    <scope>NUCLEOTIDE SEQUENCE [LARGE SCALE GENOMIC DNA]</scope>
    <source>
        <strain evidence="3 4">B3-2-R+30</strain>
    </source>
</reference>
<evidence type="ECO:0000256" key="1">
    <source>
        <dbReference type="ARBA" id="ARBA00022729"/>
    </source>
</evidence>
<dbReference type="PROSITE" id="PS51257">
    <property type="entry name" value="PROKAR_LIPOPROTEIN"/>
    <property type="match status" value="1"/>
</dbReference>
<dbReference type="Proteomes" id="UP001566331">
    <property type="component" value="Unassembled WGS sequence"/>
</dbReference>
<dbReference type="PIRSF" id="PIRSF006470">
    <property type="entry name" value="DctB"/>
    <property type="match status" value="1"/>
</dbReference>